<name>A0A815XFJ1_9BILA</name>
<accession>A0A815XFJ1</accession>
<gene>
    <name evidence="2" type="ORF">JYZ213_LOCUS46655</name>
</gene>
<organism evidence="2 3">
    <name type="scientific">Adineta steineri</name>
    <dbReference type="NCBI Taxonomy" id="433720"/>
    <lineage>
        <taxon>Eukaryota</taxon>
        <taxon>Metazoa</taxon>
        <taxon>Spiralia</taxon>
        <taxon>Gnathifera</taxon>
        <taxon>Rotifera</taxon>
        <taxon>Eurotatoria</taxon>
        <taxon>Bdelloidea</taxon>
        <taxon>Adinetida</taxon>
        <taxon>Adinetidae</taxon>
        <taxon>Adineta</taxon>
    </lineage>
</organism>
<feature type="compositionally biased region" description="Polar residues" evidence="1">
    <location>
        <begin position="68"/>
        <end position="90"/>
    </location>
</feature>
<dbReference type="Proteomes" id="UP000663845">
    <property type="component" value="Unassembled WGS sequence"/>
</dbReference>
<proteinExistence type="predicted"/>
<protein>
    <submittedName>
        <fullName evidence="2">Uncharacterized protein</fullName>
    </submittedName>
</protein>
<dbReference type="EMBL" id="CAJNOG010006066">
    <property type="protein sequence ID" value="CAF1556968.1"/>
    <property type="molecule type" value="Genomic_DNA"/>
</dbReference>
<comment type="caution">
    <text evidence="2">The sequence shown here is derived from an EMBL/GenBank/DDBJ whole genome shotgun (WGS) entry which is preliminary data.</text>
</comment>
<evidence type="ECO:0000256" key="1">
    <source>
        <dbReference type="SAM" id="MobiDB-lite"/>
    </source>
</evidence>
<dbReference type="AlphaFoldDB" id="A0A815XFJ1"/>
<feature type="compositionally biased region" description="Low complexity" evidence="1">
    <location>
        <begin position="14"/>
        <end position="38"/>
    </location>
</feature>
<sequence length="104" mass="11098">MNSFDQQQIEDAVSHSTSGMTSGNNNNGLSSSNLAVGGISNGSLSKKSKNIFKNVNRLRWGKSDRQHSSTSRSEQQQGATKRINSPTVTTAIDELGMPSDAISL</sequence>
<evidence type="ECO:0000313" key="2">
    <source>
        <dbReference type="EMBL" id="CAF1556968.1"/>
    </source>
</evidence>
<feature type="non-terminal residue" evidence="2">
    <location>
        <position position="104"/>
    </location>
</feature>
<feature type="region of interest" description="Disordered" evidence="1">
    <location>
        <begin position="1"/>
        <end position="104"/>
    </location>
</feature>
<reference evidence="2" key="1">
    <citation type="submission" date="2021-02" db="EMBL/GenBank/DDBJ databases">
        <authorList>
            <person name="Nowell W R."/>
        </authorList>
    </citation>
    <scope>NUCLEOTIDE SEQUENCE</scope>
</reference>
<evidence type="ECO:0000313" key="3">
    <source>
        <dbReference type="Proteomes" id="UP000663845"/>
    </source>
</evidence>